<sequence length="203" mass="22622">FQWLRQTVRSLRPMNTVLLDEAQKARTILDVNEYLHPNTEQWYASRGIPYRHGYLFYGPPGSGKTSLSFALAGLFGLSIHCVSLNEPGMGESQLSSLFGKLPERCIVLLEDIDSAGLCREGDDLWRPGSPQRQERYRSSITLAGLLNIIDGAASQEVSKAPLTYRDRLLMIAGSFAYHDNCQPPQVVGLRAYDLGSTSFTHSR</sequence>
<keyword evidence="3" id="KW-1185">Reference proteome</keyword>
<dbReference type="SUPFAM" id="SSF52540">
    <property type="entry name" value="P-loop containing nucleoside triphosphate hydrolases"/>
    <property type="match status" value="1"/>
</dbReference>
<dbReference type="PANTHER" id="PTHR23070">
    <property type="entry name" value="BCS1 AAA-TYPE ATPASE"/>
    <property type="match status" value="1"/>
</dbReference>
<name>A0A6A5K893_9PLEO</name>
<dbReference type="Proteomes" id="UP000800040">
    <property type="component" value="Unassembled WGS sequence"/>
</dbReference>
<dbReference type="GO" id="GO:0016887">
    <property type="term" value="F:ATP hydrolysis activity"/>
    <property type="evidence" value="ECO:0007669"/>
    <property type="project" value="InterPro"/>
</dbReference>
<dbReference type="Gene3D" id="3.40.50.300">
    <property type="entry name" value="P-loop containing nucleotide triphosphate hydrolases"/>
    <property type="match status" value="1"/>
</dbReference>
<dbReference type="InterPro" id="IPR003959">
    <property type="entry name" value="ATPase_AAA_core"/>
</dbReference>
<evidence type="ECO:0000259" key="1">
    <source>
        <dbReference type="Pfam" id="PF00004"/>
    </source>
</evidence>
<evidence type="ECO:0000313" key="2">
    <source>
        <dbReference type="EMBL" id="KAF1830852.1"/>
    </source>
</evidence>
<dbReference type="Pfam" id="PF00004">
    <property type="entry name" value="AAA"/>
    <property type="match status" value="1"/>
</dbReference>
<accession>A0A6A5K893</accession>
<dbReference type="GO" id="GO:0005524">
    <property type="term" value="F:ATP binding"/>
    <property type="evidence" value="ECO:0007669"/>
    <property type="project" value="InterPro"/>
</dbReference>
<dbReference type="InterPro" id="IPR050747">
    <property type="entry name" value="Mitochondrial_chaperone_BCS1"/>
</dbReference>
<gene>
    <name evidence="2" type="ORF">BDW02DRAFT_506645</name>
</gene>
<proteinExistence type="predicted"/>
<feature type="non-terminal residue" evidence="2">
    <location>
        <position position="1"/>
    </location>
</feature>
<protein>
    <recommendedName>
        <fullName evidence="1">ATPase AAA-type core domain-containing protein</fullName>
    </recommendedName>
</protein>
<dbReference type="InterPro" id="IPR027417">
    <property type="entry name" value="P-loop_NTPase"/>
</dbReference>
<dbReference type="OrthoDB" id="10251412at2759"/>
<reference evidence="2" key="1">
    <citation type="submission" date="2020-01" db="EMBL/GenBank/DDBJ databases">
        <authorList>
            <consortium name="DOE Joint Genome Institute"/>
            <person name="Haridas S."/>
            <person name="Albert R."/>
            <person name="Binder M."/>
            <person name="Bloem J."/>
            <person name="Labutti K."/>
            <person name="Salamov A."/>
            <person name="Andreopoulos B."/>
            <person name="Baker S.E."/>
            <person name="Barry K."/>
            <person name="Bills G."/>
            <person name="Bluhm B.H."/>
            <person name="Cannon C."/>
            <person name="Castanera R."/>
            <person name="Culley D.E."/>
            <person name="Daum C."/>
            <person name="Ezra D."/>
            <person name="Gonzalez J.B."/>
            <person name="Henrissat B."/>
            <person name="Kuo A."/>
            <person name="Liang C."/>
            <person name="Lipzen A."/>
            <person name="Lutzoni F."/>
            <person name="Magnuson J."/>
            <person name="Mondo S."/>
            <person name="Nolan M."/>
            <person name="Ohm R."/>
            <person name="Pangilinan J."/>
            <person name="Park H.-J."/>
            <person name="Ramirez L."/>
            <person name="Alfaro M."/>
            <person name="Sun H."/>
            <person name="Tritt A."/>
            <person name="Yoshinaga Y."/>
            <person name="Zwiers L.-H."/>
            <person name="Turgeon B.G."/>
            <person name="Goodwin S.B."/>
            <person name="Spatafora J.W."/>
            <person name="Crous P.W."/>
            <person name="Grigoriev I.V."/>
        </authorList>
    </citation>
    <scope>NUCLEOTIDE SEQUENCE</scope>
    <source>
        <strain evidence="2">P77</strain>
    </source>
</reference>
<evidence type="ECO:0000313" key="3">
    <source>
        <dbReference type="Proteomes" id="UP000800040"/>
    </source>
</evidence>
<feature type="domain" description="ATPase AAA-type core" evidence="1">
    <location>
        <begin position="54"/>
        <end position="155"/>
    </location>
</feature>
<dbReference type="EMBL" id="ML975382">
    <property type="protein sequence ID" value="KAF1830852.1"/>
    <property type="molecule type" value="Genomic_DNA"/>
</dbReference>
<dbReference type="AlphaFoldDB" id="A0A6A5K893"/>
<organism evidence="2 3">
    <name type="scientific">Decorospora gaudefroyi</name>
    <dbReference type="NCBI Taxonomy" id="184978"/>
    <lineage>
        <taxon>Eukaryota</taxon>
        <taxon>Fungi</taxon>
        <taxon>Dikarya</taxon>
        <taxon>Ascomycota</taxon>
        <taxon>Pezizomycotina</taxon>
        <taxon>Dothideomycetes</taxon>
        <taxon>Pleosporomycetidae</taxon>
        <taxon>Pleosporales</taxon>
        <taxon>Pleosporineae</taxon>
        <taxon>Pleosporaceae</taxon>
        <taxon>Decorospora</taxon>
    </lineage>
</organism>